<dbReference type="Pfam" id="PF04773">
    <property type="entry name" value="FecR"/>
    <property type="match status" value="1"/>
</dbReference>
<gene>
    <name evidence="4" type="primary">fecR2_12</name>
    <name evidence="4" type="ORF">SAMEA1982600_05259</name>
</gene>
<dbReference type="Gene3D" id="3.55.50.30">
    <property type="match status" value="1"/>
</dbReference>
<dbReference type="PANTHER" id="PTHR30273">
    <property type="entry name" value="PERIPLASMIC SIGNAL SENSOR AND SIGMA FACTOR ACTIVATOR FECR-RELATED"/>
    <property type="match status" value="1"/>
</dbReference>
<dbReference type="AlphaFoldDB" id="A0A157RMS2"/>
<dbReference type="Proteomes" id="UP000077037">
    <property type="component" value="Unassembled WGS sequence"/>
</dbReference>
<dbReference type="EMBL" id="FKBS01000029">
    <property type="protein sequence ID" value="SAI59292.1"/>
    <property type="molecule type" value="Genomic_DNA"/>
</dbReference>
<accession>A0A157RMS2</accession>
<dbReference type="RefSeq" id="WP_066421051.1">
    <property type="nucleotide sequence ID" value="NZ_FKBS01000029.1"/>
</dbReference>
<feature type="transmembrane region" description="Helical" evidence="1">
    <location>
        <begin position="87"/>
        <end position="106"/>
    </location>
</feature>
<dbReference type="PIRSF" id="PIRSF018266">
    <property type="entry name" value="FecR"/>
    <property type="match status" value="1"/>
</dbReference>
<evidence type="ECO:0000313" key="4">
    <source>
        <dbReference type="EMBL" id="SAI59292.1"/>
    </source>
</evidence>
<evidence type="ECO:0000259" key="2">
    <source>
        <dbReference type="Pfam" id="PF04773"/>
    </source>
</evidence>
<keyword evidence="1" id="KW-1133">Transmembrane helix</keyword>
<evidence type="ECO:0000313" key="5">
    <source>
        <dbReference type="Proteomes" id="UP000077037"/>
    </source>
</evidence>
<dbReference type="PANTHER" id="PTHR30273:SF2">
    <property type="entry name" value="PROTEIN FECR"/>
    <property type="match status" value="1"/>
</dbReference>
<feature type="domain" description="FecR N-terminal" evidence="3">
    <location>
        <begin position="13"/>
        <end position="52"/>
    </location>
</feature>
<dbReference type="Gene3D" id="2.60.120.1440">
    <property type="match status" value="1"/>
</dbReference>
<dbReference type="GO" id="GO:0016989">
    <property type="term" value="F:sigma factor antagonist activity"/>
    <property type="evidence" value="ECO:0007669"/>
    <property type="project" value="TreeGrafter"/>
</dbReference>
<feature type="domain" description="FecR protein" evidence="2">
    <location>
        <begin position="121"/>
        <end position="212"/>
    </location>
</feature>
<sequence length="322" mass="34621">MTESAADEALLAEARAWARKLAVGRPTTADAQALRGWCGQSPAHAAAWRRASAEWREMGTVLAAHRAAHPEPARPSARASRRNGRRLFLAGGGAFATAVGAVALLHPPLGLWPSWSELGADYRTATGEQREVEVGPHIRLALNTQTSVALRGGARQAPSVELIAGEAAVRTDGAALDVLARNGRVHLADGAVEVRCLPEGGAVRVVCTEGRAEVRHASGTATLVAGQQVRYDAQRLHTPVQRDQAQSDWRQGVVVFRDTPLDEAIAEINRYRPGRVMLMSDALARQRISGRFAIGSMDQALVLIERLYRAQVRQVGDLVLLT</sequence>
<organism evidence="4 5">
    <name type="scientific">Bordetella ansorpii</name>
    <dbReference type="NCBI Taxonomy" id="288768"/>
    <lineage>
        <taxon>Bacteria</taxon>
        <taxon>Pseudomonadati</taxon>
        <taxon>Pseudomonadota</taxon>
        <taxon>Betaproteobacteria</taxon>
        <taxon>Burkholderiales</taxon>
        <taxon>Alcaligenaceae</taxon>
        <taxon>Bordetella</taxon>
    </lineage>
</organism>
<proteinExistence type="predicted"/>
<dbReference type="InterPro" id="IPR012373">
    <property type="entry name" value="Ferrdict_sens_TM"/>
</dbReference>
<dbReference type="InterPro" id="IPR032623">
    <property type="entry name" value="FecR_N"/>
</dbReference>
<keyword evidence="1" id="KW-0472">Membrane</keyword>
<protein>
    <submittedName>
        <fullName evidence="4">Transmembrane sensor</fullName>
    </submittedName>
</protein>
<name>A0A157RMS2_9BORD</name>
<evidence type="ECO:0000259" key="3">
    <source>
        <dbReference type="Pfam" id="PF16220"/>
    </source>
</evidence>
<dbReference type="Pfam" id="PF16220">
    <property type="entry name" value="DUF4880"/>
    <property type="match status" value="1"/>
</dbReference>
<dbReference type="InterPro" id="IPR006860">
    <property type="entry name" value="FecR"/>
</dbReference>
<reference evidence="4 5" key="1">
    <citation type="submission" date="2016-03" db="EMBL/GenBank/DDBJ databases">
        <authorList>
            <consortium name="Pathogen Informatics"/>
        </authorList>
    </citation>
    <scope>NUCLEOTIDE SEQUENCE [LARGE SCALE GENOMIC DNA]</scope>
    <source>
        <strain evidence="4 5">NCTC13364</strain>
    </source>
</reference>
<evidence type="ECO:0000256" key="1">
    <source>
        <dbReference type="SAM" id="Phobius"/>
    </source>
</evidence>
<keyword evidence="1 4" id="KW-0812">Transmembrane</keyword>